<sequence>MTIAGNMIIGQELVKGSKKAIYGINPATGENLEPAYLGGSAQEVERACALADQAFDVYRETDLETRAKFLGQIAANLAANGPAIIERAGLESGLPKARLEGELGRTMNQLKLFAEEVRAGRWLGVKIDTAIPERTPLPRSDLRLRHIPLGPVAVFGASNFPLAFSVAGGDTASALAAGCPVVVKGHSAHPGTSELVGKAIQAAVKSSGLPEGTFSLLFGSGADIGSALVADSRIKAVGFTGSRSGGVALMKIAAERAEPIPVYAEMSSINPVYLLPEALKNRAESIATGFVNSMLMGSGQFCTNPGLLIVKEAPELDGFVRKVVDLVRAANPTTMLTPGIHQAFESGVEKLSGNANVDLLAQAQGSSGPNQCRARLFSTSAQAFLKDHALRDEVFGSSSLIIRCKTDEEILELTRSLEGQLTATVLMDQADNTAFVKKLLSILERKVGRILFNGYPTGVEVCHAMVHGGPFPATSDSRTTSVGTEAIWRFLRPICYQDFPSDLLPEALKDQSPVPKLVNGK</sequence>
<keyword evidence="4" id="KW-1185">Reference proteome</keyword>
<proteinExistence type="predicted"/>
<dbReference type="KEGG" id="pwu:A8O14_03735"/>
<protein>
    <submittedName>
        <fullName evidence="3">2,5-dioxovalerate dehydrogenase</fullName>
    </submittedName>
</protein>
<dbReference type="AlphaFoldDB" id="A0A191UEG8"/>
<evidence type="ECO:0000256" key="1">
    <source>
        <dbReference type="ARBA" id="ARBA00023002"/>
    </source>
</evidence>
<organism evidence="3 4">
    <name type="scientific">Polynucleobacter wuianus</name>
    <dbReference type="NCBI Taxonomy" id="1743168"/>
    <lineage>
        <taxon>Bacteria</taxon>
        <taxon>Pseudomonadati</taxon>
        <taxon>Pseudomonadota</taxon>
        <taxon>Betaproteobacteria</taxon>
        <taxon>Burkholderiales</taxon>
        <taxon>Burkholderiaceae</taxon>
        <taxon>Polynucleobacter</taxon>
    </lineage>
</organism>
<dbReference type="OrthoDB" id="9770537at2"/>
<dbReference type="InterPro" id="IPR016161">
    <property type="entry name" value="Ald_DH/histidinol_DH"/>
</dbReference>
<dbReference type="InterPro" id="IPR050740">
    <property type="entry name" value="Aldehyde_DH_Superfamily"/>
</dbReference>
<evidence type="ECO:0000259" key="2">
    <source>
        <dbReference type="Pfam" id="PF00171"/>
    </source>
</evidence>
<dbReference type="InterPro" id="IPR016163">
    <property type="entry name" value="Ald_DH_C"/>
</dbReference>
<dbReference type="SUPFAM" id="SSF53720">
    <property type="entry name" value="ALDH-like"/>
    <property type="match status" value="1"/>
</dbReference>
<gene>
    <name evidence="3" type="ORF">A8O14_03735</name>
</gene>
<dbReference type="InterPro" id="IPR015590">
    <property type="entry name" value="Aldehyde_DH_dom"/>
</dbReference>
<dbReference type="EMBL" id="CP015922">
    <property type="protein sequence ID" value="ANI99286.1"/>
    <property type="molecule type" value="Genomic_DNA"/>
</dbReference>
<evidence type="ECO:0000313" key="4">
    <source>
        <dbReference type="Proteomes" id="UP000078463"/>
    </source>
</evidence>
<feature type="domain" description="Aldehyde dehydrogenase" evidence="2">
    <location>
        <begin position="15"/>
        <end position="461"/>
    </location>
</feature>
<reference evidence="4" key="1">
    <citation type="submission" date="2016-05" db="EMBL/GenBank/DDBJ databases">
        <title>Polynucleobacter sp. QLW-P1FAT50C-4 genome.</title>
        <authorList>
            <person name="Hahn M.W."/>
        </authorList>
    </citation>
    <scope>NUCLEOTIDE SEQUENCE [LARGE SCALE GENOMIC DNA]</scope>
    <source>
        <strain evidence="4">QLW-P1FAT50C-4</strain>
    </source>
</reference>
<dbReference type="Gene3D" id="3.40.309.10">
    <property type="entry name" value="Aldehyde Dehydrogenase, Chain A, domain 2"/>
    <property type="match status" value="1"/>
</dbReference>
<dbReference type="Gene3D" id="3.40.605.10">
    <property type="entry name" value="Aldehyde Dehydrogenase, Chain A, domain 1"/>
    <property type="match status" value="1"/>
</dbReference>
<keyword evidence="1" id="KW-0560">Oxidoreductase</keyword>
<accession>A0A191UEG8</accession>
<dbReference type="Proteomes" id="UP000078463">
    <property type="component" value="Chromosome"/>
</dbReference>
<dbReference type="CDD" id="cd07129">
    <property type="entry name" value="ALDH_KGSADH"/>
    <property type="match status" value="1"/>
</dbReference>
<dbReference type="PANTHER" id="PTHR43353:SF3">
    <property type="entry name" value="ALDEHYDE DEHYDROGENASE-RELATED"/>
    <property type="match status" value="1"/>
</dbReference>
<dbReference type="GO" id="GO:0016620">
    <property type="term" value="F:oxidoreductase activity, acting on the aldehyde or oxo group of donors, NAD or NADP as acceptor"/>
    <property type="evidence" value="ECO:0007669"/>
    <property type="project" value="InterPro"/>
</dbReference>
<dbReference type="PANTHER" id="PTHR43353">
    <property type="entry name" value="SUCCINATE-SEMIALDEHYDE DEHYDROGENASE, MITOCHONDRIAL"/>
    <property type="match status" value="1"/>
</dbReference>
<dbReference type="RefSeq" id="WP_068948290.1">
    <property type="nucleotide sequence ID" value="NZ_CP015922.1"/>
</dbReference>
<dbReference type="STRING" id="1743168.A8O14_03735"/>
<dbReference type="InterPro" id="IPR044151">
    <property type="entry name" value="ALDH_KGSADH"/>
</dbReference>
<name>A0A191UEG8_9BURK</name>
<dbReference type="InterPro" id="IPR016162">
    <property type="entry name" value="Ald_DH_N"/>
</dbReference>
<dbReference type="Pfam" id="PF00171">
    <property type="entry name" value="Aldedh"/>
    <property type="match status" value="1"/>
</dbReference>
<evidence type="ECO:0000313" key="3">
    <source>
        <dbReference type="EMBL" id="ANI99286.1"/>
    </source>
</evidence>